<keyword evidence="3" id="KW-0597">Phosphoprotein</keyword>
<gene>
    <name evidence="11" type="ORF">FVR03_10890</name>
</gene>
<dbReference type="OrthoDB" id="9797743at2"/>
<dbReference type="SFLD" id="SFLDG01129">
    <property type="entry name" value="C1.5:_HAD__Beta-PGM__Phosphata"/>
    <property type="match status" value="1"/>
</dbReference>
<dbReference type="InterPro" id="IPR036412">
    <property type="entry name" value="HAD-like_sf"/>
</dbReference>
<organism evidence="11 12">
    <name type="scientific">Pontibacter qinzhouensis</name>
    <dbReference type="NCBI Taxonomy" id="2603253"/>
    <lineage>
        <taxon>Bacteria</taxon>
        <taxon>Pseudomonadati</taxon>
        <taxon>Bacteroidota</taxon>
        <taxon>Cytophagia</taxon>
        <taxon>Cytophagales</taxon>
        <taxon>Hymenobacteraceae</taxon>
        <taxon>Pontibacter</taxon>
    </lineage>
</organism>
<name>A0A5C8K5X2_9BACT</name>
<dbReference type="PRINTS" id="PR00413">
    <property type="entry name" value="HADHALOGNASE"/>
</dbReference>
<dbReference type="AlphaFoldDB" id="A0A5C8K5X2"/>
<dbReference type="InterPro" id="IPR051600">
    <property type="entry name" value="Beta-PGM-like"/>
</dbReference>
<evidence type="ECO:0000256" key="1">
    <source>
        <dbReference type="ARBA" id="ARBA00001946"/>
    </source>
</evidence>
<comment type="similarity">
    <text evidence="2">Belongs to the HAD-like hydrolase superfamily. CbbY/CbbZ/Gph/YieH family.</text>
</comment>
<comment type="caution">
    <text evidence="11">The sequence shown here is derived from an EMBL/GenBank/DDBJ whole genome shotgun (WGS) entry which is preliminary data.</text>
</comment>
<dbReference type="GO" id="GO:0016787">
    <property type="term" value="F:hydrolase activity"/>
    <property type="evidence" value="ECO:0007669"/>
    <property type="project" value="UniProtKB-KW"/>
</dbReference>
<keyword evidence="11" id="KW-0378">Hydrolase</keyword>
<accession>A0A5C8K5X2</accession>
<dbReference type="Proteomes" id="UP000321926">
    <property type="component" value="Unassembled WGS sequence"/>
</dbReference>
<dbReference type="InterPro" id="IPR023198">
    <property type="entry name" value="PGP-like_dom2"/>
</dbReference>
<keyword evidence="6" id="KW-0413">Isomerase</keyword>
<evidence type="ECO:0000313" key="11">
    <source>
        <dbReference type="EMBL" id="TXK46403.1"/>
    </source>
</evidence>
<sequence length="237" mass="26031">MKALILDMDGVITNTAVVHAEAWKKMTDLFLKKRGEKDGKSYKPFDVVEDYRSYVDGMPRYDGVRNFLESRGITIPEGEAADDDGKETIIGLGNLKNLYFQELLKQNGVVVFEDTLAWVKAYKKNGLKTAVISSSKNCFDIIRRGGLEQLFEARVDGLVSGELKLKGKPEPDIFLEAAKRLGVKPEETAIFEDAWAGVAAGKAGNFALVVGINRGNAGQTLEENGADIVISKFPKPE</sequence>
<dbReference type="SFLD" id="SFLDS00003">
    <property type="entry name" value="Haloacid_Dehalogenase"/>
    <property type="match status" value="1"/>
</dbReference>
<evidence type="ECO:0000313" key="12">
    <source>
        <dbReference type="Proteomes" id="UP000321926"/>
    </source>
</evidence>
<protein>
    <recommendedName>
        <fullName evidence="10">Beta-phosphoglucomutase</fullName>
        <ecNumber evidence="9">5.4.2.6</ecNumber>
    </recommendedName>
</protein>
<evidence type="ECO:0000256" key="9">
    <source>
        <dbReference type="ARBA" id="ARBA00044968"/>
    </source>
</evidence>
<dbReference type="InterPro" id="IPR023214">
    <property type="entry name" value="HAD_sf"/>
</dbReference>
<dbReference type="InterPro" id="IPR006439">
    <property type="entry name" value="HAD-SF_hydro_IA"/>
</dbReference>
<evidence type="ECO:0000256" key="3">
    <source>
        <dbReference type="ARBA" id="ARBA00022553"/>
    </source>
</evidence>
<comment type="catalytic activity">
    <reaction evidence="8">
        <text>beta-D-glucose 1-phosphate = beta-D-glucose 6-phosphate</text>
        <dbReference type="Rhea" id="RHEA:20113"/>
        <dbReference type="ChEBI" id="CHEBI:57684"/>
        <dbReference type="ChEBI" id="CHEBI:58247"/>
        <dbReference type="EC" id="5.4.2.6"/>
    </reaction>
</comment>
<reference evidence="11 12" key="1">
    <citation type="submission" date="2019-08" db="EMBL/GenBank/DDBJ databases">
        <authorList>
            <person name="Shi S."/>
        </authorList>
    </citation>
    <scope>NUCLEOTIDE SEQUENCE [LARGE SCALE GENOMIC DNA]</scope>
    <source>
        <strain evidence="11 12">GY10130</strain>
    </source>
</reference>
<dbReference type="GO" id="GO:0008801">
    <property type="term" value="F:beta-phosphoglucomutase activity"/>
    <property type="evidence" value="ECO:0007669"/>
    <property type="project" value="UniProtKB-EC"/>
</dbReference>
<comment type="cofactor">
    <cofactor evidence="1">
        <name>Mg(2+)</name>
        <dbReference type="ChEBI" id="CHEBI:18420"/>
    </cofactor>
</comment>
<dbReference type="PANTHER" id="PTHR46193">
    <property type="entry name" value="6-PHOSPHOGLUCONATE PHOSPHATASE"/>
    <property type="match status" value="1"/>
</dbReference>
<keyword evidence="7" id="KW-0119">Carbohydrate metabolism</keyword>
<dbReference type="NCBIfam" id="TIGR01509">
    <property type="entry name" value="HAD-SF-IA-v3"/>
    <property type="match status" value="1"/>
</dbReference>
<dbReference type="InterPro" id="IPR010976">
    <property type="entry name" value="B-phosphoglucomutase_hydrolase"/>
</dbReference>
<evidence type="ECO:0000256" key="7">
    <source>
        <dbReference type="ARBA" id="ARBA00023277"/>
    </source>
</evidence>
<evidence type="ECO:0000256" key="4">
    <source>
        <dbReference type="ARBA" id="ARBA00022723"/>
    </source>
</evidence>
<dbReference type="SUPFAM" id="SSF56784">
    <property type="entry name" value="HAD-like"/>
    <property type="match status" value="1"/>
</dbReference>
<dbReference type="GO" id="GO:0046872">
    <property type="term" value="F:metal ion binding"/>
    <property type="evidence" value="ECO:0007669"/>
    <property type="project" value="UniProtKB-KW"/>
</dbReference>
<evidence type="ECO:0000256" key="6">
    <source>
        <dbReference type="ARBA" id="ARBA00023235"/>
    </source>
</evidence>
<evidence type="ECO:0000256" key="10">
    <source>
        <dbReference type="ARBA" id="ARBA00044991"/>
    </source>
</evidence>
<dbReference type="PANTHER" id="PTHR46193:SF18">
    <property type="entry name" value="HEXITOL PHOSPHATASE B"/>
    <property type="match status" value="1"/>
</dbReference>
<dbReference type="EC" id="5.4.2.6" evidence="9"/>
<dbReference type="Pfam" id="PF00702">
    <property type="entry name" value="Hydrolase"/>
    <property type="match status" value="1"/>
</dbReference>
<dbReference type="Gene3D" id="3.40.50.1000">
    <property type="entry name" value="HAD superfamily/HAD-like"/>
    <property type="match status" value="1"/>
</dbReference>
<dbReference type="EMBL" id="VRTY01000035">
    <property type="protein sequence ID" value="TXK46403.1"/>
    <property type="molecule type" value="Genomic_DNA"/>
</dbReference>
<evidence type="ECO:0000256" key="2">
    <source>
        <dbReference type="ARBA" id="ARBA00006171"/>
    </source>
</evidence>
<evidence type="ECO:0000256" key="8">
    <source>
        <dbReference type="ARBA" id="ARBA00044926"/>
    </source>
</evidence>
<keyword evidence="5" id="KW-0460">Magnesium</keyword>
<dbReference type="NCBIfam" id="TIGR02009">
    <property type="entry name" value="PGMB-YQAB-SF"/>
    <property type="match status" value="1"/>
</dbReference>
<dbReference type="Gene3D" id="1.10.150.240">
    <property type="entry name" value="Putative phosphatase, domain 2"/>
    <property type="match status" value="1"/>
</dbReference>
<proteinExistence type="inferred from homology"/>
<keyword evidence="12" id="KW-1185">Reference proteome</keyword>
<evidence type="ECO:0000256" key="5">
    <source>
        <dbReference type="ARBA" id="ARBA00022842"/>
    </source>
</evidence>
<keyword evidence="4" id="KW-0479">Metal-binding</keyword>